<reference evidence="3" key="1">
    <citation type="submission" date="2022-11" db="UniProtKB">
        <authorList>
            <consortium name="WormBaseParasite"/>
        </authorList>
    </citation>
    <scope>IDENTIFICATION</scope>
</reference>
<name>A0A914XUA2_9BILA</name>
<dbReference type="AlphaFoldDB" id="A0A914XUA2"/>
<keyword evidence="2" id="KW-1185">Reference proteome</keyword>
<organism evidence="2 3">
    <name type="scientific">Plectus sambesii</name>
    <dbReference type="NCBI Taxonomy" id="2011161"/>
    <lineage>
        <taxon>Eukaryota</taxon>
        <taxon>Metazoa</taxon>
        <taxon>Ecdysozoa</taxon>
        <taxon>Nematoda</taxon>
        <taxon>Chromadorea</taxon>
        <taxon>Plectida</taxon>
        <taxon>Plectina</taxon>
        <taxon>Plectoidea</taxon>
        <taxon>Plectidae</taxon>
        <taxon>Plectus</taxon>
    </lineage>
</organism>
<dbReference type="WBParaSite" id="PSAMB.scaffold969size37862.g10056.t1">
    <property type="protein sequence ID" value="PSAMB.scaffold969size37862.g10056.t1"/>
    <property type="gene ID" value="PSAMB.scaffold969size37862.g10056"/>
</dbReference>
<protein>
    <submittedName>
        <fullName evidence="3">Uncharacterized protein</fullName>
    </submittedName>
</protein>
<accession>A0A914XUA2</accession>
<feature type="region of interest" description="Disordered" evidence="1">
    <location>
        <begin position="41"/>
        <end position="71"/>
    </location>
</feature>
<evidence type="ECO:0000313" key="3">
    <source>
        <dbReference type="WBParaSite" id="PSAMB.scaffold969size37862.g10056.t1"/>
    </source>
</evidence>
<evidence type="ECO:0000256" key="1">
    <source>
        <dbReference type="SAM" id="MobiDB-lite"/>
    </source>
</evidence>
<feature type="compositionally biased region" description="Basic and acidic residues" evidence="1">
    <location>
        <begin position="41"/>
        <end position="60"/>
    </location>
</feature>
<proteinExistence type="predicted"/>
<dbReference type="Proteomes" id="UP000887566">
    <property type="component" value="Unplaced"/>
</dbReference>
<sequence>MDASEAVQAYSLKGRENKGVVKSKEVICAVAEKMRVSKKPEYELASHPDEANHDKSERSLDALPDIPYVHV</sequence>
<evidence type="ECO:0000313" key="2">
    <source>
        <dbReference type="Proteomes" id="UP000887566"/>
    </source>
</evidence>